<accession>A0ABW8Z9K0</accession>
<dbReference type="RefSeq" id="WP_408168681.1">
    <property type="nucleotide sequence ID" value="NZ_JAQQFR010000009.1"/>
</dbReference>
<feature type="transmembrane region" description="Helical" evidence="2">
    <location>
        <begin position="214"/>
        <end position="234"/>
    </location>
</feature>
<sequence>MRAVLVLLHRWFGLGVAVFLFISGATGAIISWDHELDAMLNPTLFHANSAEQGIVGTPKPGLELANIVEAKEPKLRVTYVLTESEPGHTIPMMIEPRLDPATGKPYTLDYNQIAVDPITAEIQGRRMWGAISVSRENLLPFLYKLHYTMHLPDVGGIETGIWLMGIIGIVWALDCFIALWLSFPNWKSWRKSFAFRWKDGGHKLNFDLHRSGGVWVWGLLLVLAVTSVSMNLNLQVMQPIIKVFSTVTPTAFDTRTPVAPEKVVEPKITRERVVQLATEEGRRRGFDVPAGGVFYSSMFGLYGVGFFVPGNDHGDVGLGNAWLYFDSATGKPEGARVPGTGSAGDLFIQAQFPLHSGRILGLPGRIFISFMGALVAMLSVTGVIIWFRKRQARVRQKIKAKELEEASGSNTSGIKPAAAKTGNGVEGRESASLS</sequence>
<dbReference type="InterPro" id="IPR005625">
    <property type="entry name" value="PepSY-ass_TM"/>
</dbReference>
<feature type="transmembrane region" description="Helical" evidence="2">
    <location>
        <begin position="288"/>
        <end position="308"/>
    </location>
</feature>
<dbReference type="EMBL" id="JAQQFR010000009">
    <property type="protein sequence ID" value="MFL9879621.1"/>
    <property type="molecule type" value="Genomic_DNA"/>
</dbReference>
<evidence type="ECO:0000313" key="4">
    <source>
        <dbReference type="Proteomes" id="UP001629214"/>
    </source>
</evidence>
<proteinExistence type="predicted"/>
<organism evidence="3 4">
    <name type="scientific">Herbaspirillum rhizosphaerae</name>
    <dbReference type="NCBI Taxonomy" id="346179"/>
    <lineage>
        <taxon>Bacteria</taxon>
        <taxon>Pseudomonadati</taxon>
        <taxon>Pseudomonadota</taxon>
        <taxon>Betaproteobacteria</taxon>
        <taxon>Burkholderiales</taxon>
        <taxon>Oxalobacteraceae</taxon>
        <taxon>Herbaspirillum</taxon>
    </lineage>
</organism>
<reference evidence="3 4" key="1">
    <citation type="journal article" date="2024" name="Chem. Sci.">
        <title>Discovery of megapolipeptins by genome mining of a Burkholderiales bacteria collection.</title>
        <authorList>
            <person name="Paulo B.S."/>
            <person name="Recchia M.J.J."/>
            <person name="Lee S."/>
            <person name="Fergusson C.H."/>
            <person name="Romanowski S.B."/>
            <person name="Hernandez A."/>
            <person name="Krull N."/>
            <person name="Liu D.Y."/>
            <person name="Cavanagh H."/>
            <person name="Bos A."/>
            <person name="Gray C.A."/>
            <person name="Murphy B.T."/>
            <person name="Linington R.G."/>
            <person name="Eustaquio A.S."/>
        </authorList>
    </citation>
    <scope>NUCLEOTIDE SEQUENCE [LARGE SCALE GENOMIC DNA]</scope>
    <source>
        <strain evidence="3 4">RL21-008-BIB-B</strain>
    </source>
</reference>
<gene>
    <name evidence="3" type="ORF">PQR63_14575</name>
</gene>
<keyword evidence="2" id="KW-0472">Membrane</keyword>
<evidence type="ECO:0000256" key="1">
    <source>
        <dbReference type="SAM" id="MobiDB-lite"/>
    </source>
</evidence>
<evidence type="ECO:0000313" key="3">
    <source>
        <dbReference type="EMBL" id="MFL9879621.1"/>
    </source>
</evidence>
<name>A0ABW8Z9K0_9BURK</name>
<keyword evidence="4" id="KW-1185">Reference proteome</keyword>
<dbReference type="PANTHER" id="PTHR34219">
    <property type="entry name" value="IRON-REGULATED INNER MEMBRANE PROTEIN-RELATED"/>
    <property type="match status" value="1"/>
</dbReference>
<comment type="caution">
    <text evidence="3">The sequence shown here is derived from an EMBL/GenBank/DDBJ whole genome shotgun (WGS) entry which is preliminary data.</text>
</comment>
<feature type="transmembrane region" description="Helical" evidence="2">
    <location>
        <begin position="161"/>
        <end position="183"/>
    </location>
</feature>
<keyword evidence="2" id="KW-0812">Transmembrane</keyword>
<feature type="transmembrane region" description="Helical" evidence="2">
    <location>
        <begin position="12"/>
        <end position="32"/>
    </location>
</feature>
<dbReference type="Proteomes" id="UP001629214">
    <property type="component" value="Unassembled WGS sequence"/>
</dbReference>
<dbReference type="PANTHER" id="PTHR34219:SF5">
    <property type="entry name" value="BLR4505 PROTEIN"/>
    <property type="match status" value="1"/>
</dbReference>
<dbReference type="Pfam" id="PF03929">
    <property type="entry name" value="PepSY_TM"/>
    <property type="match status" value="1"/>
</dbReference>
<feature type="transmembrane region" description="Helical" evidence="2">
    <location>
        <begin position="366"/>
        <end position="387"/>
    </location>
</feature>
<protein>
    <submittedName>
        <fullName evidence="3">PepSY-associated TM helix domain-containing protein</fullName>
    </submittedName>
</protein>
<feature type="region of interest" description="Disordered" evidence="1">
    <location>
        <begin position="402"/>
        <end position="434"/>
    </location>
</feature>
<keyword evidence="2" id="KW-1133">Transmembrane helix</keyword>
<evidence type="ECO:0000256" key="2">
    <source>
        <dbReference type="SAM" id="Phobius"/>
    </source>
</evidence>